<dbReference type="AlphaFoldDB" id="A0A8F8KRV0"/>
<feature type="transmembrane region" description="Helical" evidence="5">
    <location>
        <begin position="16"/>
        <end position="41"/>
    </location>
</feature>
<organism evidence="6">
    <name type="scientific">Porphyra crispata</name>
    <dbReference type="NCBI Taxonomy" id="671081"/>
    <lineage>
        <taxon>Eukaryota</taxon>
        <taxon>Rhodophyta</taxon>
        <taxon>Bangiophyceae</taxon>
        <taxon>Bangiales</taxon>
        <taxon>Bangiaceae</taxon>
        <taxon>Porphyra</taxon>
    </lineage>
</organism>
<feature type="transmembrane region" description="Helical" evidence="5">
    <location>
        <begin position="104"/>
        <end position="128"/>
    </location>
</feature>
<feature type="transmembrane region" description="Helical" evidence="5">
    <location>
        <begin position="221"/>
        <end position="240"/>
    </location>
</feature>
<proteinExistence type="predicted"/>
<dbReference type="Pfam" id="PF00902">
    <property type="entry name" value="TatC"/>
    <property type="match status" value="1"/>
</dbReference>
<accession>A0A8F8KRV0</accession>
<dbReference type="EMBL" id="MW822750">
    <property type="protein sequence ID" value="QYA17618.1"/>
    <property type="molecule type" value="Genomic_DNA"/>
</dbReference>
<geneLocation type="mitochondrion" evidence="6"/>
<keyword evidence="6" id="KW-0496">Mitochondrion</keyword>
<evidence type="ECO:0000256" key="1">
    <source>
        <dbReference type="ARBA" id="ARBA00004141"/>
    </source>
</evidence>
<dbReference type="GO" id="GO:0016020">
    <property type="term" value="C:membrane"/>
    <property type="evidence" value="ECO:0007669"/>
    <property type="project" value="UniProtKB-SubCell"/>
</dbReference>
<keyword evidence="3 5" id="KW-1133">Transmembrane helix</keyword>
<feature type="transmembrane region" description="Helical" evidence="5">
    <location>
        <begin position="61"/>
        <end position="83"/>
    </location>
</feature>
<evidence type="ECO:0000256" key="3">
    <source>
        <dbReference type="ARBA" id="ARBA00022989"/>
    </source>
</evidence>
<keyword evidence="4 5" id="KW-0472">Membrane</keyword>
<protein>
    <submittedName>
        <fullName evidence="6">SecY-independent transporter protein</fullName>
    </submittedName>
</protein>
<evidence type="ECO:0000256" key="4">
    <source>
        <dbReference type="ARBA" id="ARBA00023136"/>
    </source>
</evidence>
<sequence length="244" mass="29324">MQVPLHLYFIEIKFRLLYFFFSCFSCFIIVFNYHETIFFFSTYSLFFINKGKFITTHIAELFATHMYVSFNAVTFINFPYAYYHCRQFLSSSWYKSQMWFFKNLQIYSFISVLLSLFACYFAILPYAYVFLDTWTITIIHVFQIQLEARIETYIWTTLQTTCLLSNLTYLFLARIIYSFLIDNMMNLHIFYRKNKKSTLFFVCLATSICLPPETIIQILFIISAILLSELFFFITCVFFAKNNV</sequence>
<keyword evidence="2 5" id="KW-0812">Transmembrane</keyword>
<evidence type="ECO:0000313" key="6">
    <source>
        <dbReference type="EMBL" id="QYA17618.1"/>
    </source>
</evidence>
<feature type="transmembrane region" description="Helical" evidence="5">
    <location>
        <begin position="198"/>
        <end position="215"/>
    </location>
</feature>
<evidence type="ECO:0000256" key="2">
    <source>
        <dbReference type="ARBA" id="ARBA00022692"/>
    </source>
</evidence>
<reference evidence="6" key="1">
    <citation type="submission" date="2021-03" db="EMBL/GenBank/DDBJ databases">
        <title>Genomic and phylogenetic analysis of the mitochondria of Porphyra crispata.</title>
        <authorList>
            <person name="Chen J."/>
            <person name="Liu T."/>
        </authorList>
    </citation>
    <scope>NUCLEOTIDE SEQUENCE</scope>
</reference>
<evidence type="ECO:0000256" key="5">
    <source>
        <dbReference type="SAM" id="Phobius"/>
    </source>
</evidence>
<gene>
    <name evidence="6" type="primary">ymf16</name>
</gene>
<feature type="transmembrane region" description="Helical" evidence="5">
    <location>
        <begin position="153"/>
        <end position="177"/>
    </location>
</feature>
<name>A0A8F8KRV0_9RHOD</name>
<comment type="subcellular location">
    <subcellularLocation>
        <location evidence="1">Membrane</location>
        <topology evidence="1">Multi-pass membrane protein</topology>
    </subcellularLocation>
</comment>
<dbReference type="InterPro" id="IPR002033">
    <property type="entry name" value="TatC"/>
</dbReference>